<evidence type="ECO:0000313" key="1">
    <source>
        <dbReference type="Proteomes" id="UP000095287"/>
    </source>
</evidence>
<protein>
    <submittedName>
        <fullName evidence="2">Uncharacterized protein</fullName>
    </submittedName>
</protein>
<dbReference type="WBParaSite" id="L893_g20721.t1">
    <property type="protein sequence ID" value="L893_g20721.t1"/>
    <property type="gene ID" value="L893_g20721"/>
</dbReference>
<dbReference type="AlphaFoldDB" id="A0A1I7YXI2"/>
<reference evidence="2" key="1">
    <citation type="submission" date="2016-11" db="UniProtKB">
        <authorList>
            <consortium name="WormBaseParasite"/>
        </authorList>
    </citation>
    <scope>IDENTIFICATION</scope>
</reference>
<dbReference type="Proteomes" id="UP000095287">
    <property type="component" value="Unplaced"/>
</dbReference>
<proteinExistence type="predicted"/>
<keyword evidence="1" id="KW-1185">Reference proteome</keyword>
<accession>A0A1I7YXI2</accession>
<organism evidence="1 2">
    <name type="scientific">Steinernema glaseri</name>
    <dbReference type="NCBI Taxonomy" id="37863"/>
    <lineage>
        <taxon>Eukaryota</taxon>
        <taxon>Metazoa</taxon>
        <taxon>Ecdysozoa</taxon>
        <taxon>Nematoda</taxon>
        <taxon>Chromadorea</taxon>
        <taxon>Rhabditida</taxon>
        <taxon>Tylenchina</taxon>
        <taxon>Panagrolaimomorpha</taxon>
        <taxon>Strongyloidoidea</taxon>
        <taxon>Steinernematidae</taxon>
        <taxon>Steinernema</taxon>
    </lineage>
</organism>
<sequence length="310" mass="36332">MKKSRYDLPNDFAYLSGDIIADIVDANLNPHTWHSGDFNYLQYVKGNWRPIVRSYSFVKYEFKRTGPSLTRCSGFNQSREIQYNDLLPKDVIRKVECTLDPSNDPNISALIPRMTDQLEATGTDAELASTLKLLPDTFSEISIFSWNDGMPSKTERWALEAQVNETLLAERLRKFVFYHRDRPEKPLNLDASLKEFVRKACFEELRTDFAVSLDVVAEAVESWRKRRLFMVAVQNLVVRFGRKNELEELIRSLFPVENYNRNCNWRHSERHAFESDRVLTVETCHITDRILLKYHRIENCHFNESANPQE</sequence>
<evidence type="ECO:0000313" key="2">
    <source>
        <dbReference type="WBParaSite" id="L893_g20721.t1"/>
    </source>
</evidence>
<name>A0A1I7YXI2_9BILA</name>